<dbReference type="EMBL" id="QJSX01000001">
    <property type="protein sequence ID" value="PYE56209.1"/>
    <property type="molecule type" value="Genomic_DNA"/>
</dbReference>
<comment type="caution">
    <text evidence="1">The sequence shown here is derived from an EMBL/GenBank/DDBJ whole genome shotgun (WGS) entry which is preliminary data.</text>
</comment>
<dbReference type="PANTHER" id="PTHR46018:SF2">
    <property type="entry name" value="ZINC PHOSPHODIESTERASE ELAC PROTEIN 1"/>
    <property type="match status" value="1"/>
</dbReference>
<dbReference type="SUPFAM" id="SSF56281">
    <property type="entry name" value="Metallo-hydrolase/oxidoreductase"/>
    <property type="match status" value="1"/>
</dbReference>
<dbReference type="Gene3D" id="3.60.15.10">
    <property type="entry name" value="Ribonuclease Z/Hydroxyacylglutathione hydrolase-like"/>
    <property type="match status" value="1"/>
</dbReference>
<dbReference type="OrthoDB" id="9800940at2"/>
<evidence type="ECO:0000313" key="1">
    <source>
        <dbReference type="EMBL" id="PYE56209.1"/>
    </source>
</evidence>
<proteinExistence type="predicted"/>
<dbReference type="AlphaFoldDB" id="A0A318SA29"/>
<dbReference type="RefSeq" id="WP_110884739.1">
    <property type="nucleotide sequence ID" value="NZ_QJSX01000001.1"/>
</dbReference>
<accession>A0A318SA29</accession>
<reference evidence="1 2" key="1">
    <citation type="submission" date="2018-06" db="EMBL/GenBank/DDBJ databases">
        <title>Genomic Encyclopedia of Type Strains, Phase IV (KMG-IV): sequencing the most valuable type-strain genomes for metagenomic binning, comparative biology and taxonomic classification.</title>
        <authorList>
            <person name="Goeker M."/>
        </authorList>
    </citation>
    <scope>NUCLEOTIDE SEQUENCE [LARGE SCALE GENOMIC DNA]</scope>
    <source>
        <strain evidence="1 2">DSM 18048</strain>
    </source>
</reference>
<protein>
    <submittedName>
        <fullName evidence="1">Ribonuclease Z</fullName>
    </submittedName>
</protein>
<organism evidence="1 2">
    <name type="scientific">Deinococcus yavapaiensis KR-236</name>
    <dbReference type="NCBI Taxonomy" id="694435"/>
    <lineage>
        <taxon>Bacteria</taxon>
        <taxon>Thermotogati</taxon>
        <taxon>Deinococcota</taxon>
        <taxon>Deinococci</taxon>
        <taxon>Deinococcales</taxon>
        <taxon>Deinococcaceae</taxon>
        <taxon>Deinococcus</taxon>
    </lineage>
</organism>
<name>A0A318SA29_9DEIO</name>
<dbReference type="InterPro" id="IPR036866">
    <property type="entry name" value="RibonucZ/Hydroxyglut_hydro"/>
</dbReference>
<dbReference type="GO" id="GO:0042781">
    <property type="term" value="F:3'-tRNA processing endoribonuclease activity"/>
    <property type="evidence" value="ECO:0007669"/>
    <property type="project" value="TreeGrafter"/>
</dbReference>
<evidence type="ECO:0000313" key="2">
    <source>
        <dbReference type="Proteomes" id="UP000248326"/>
    </source>
</evidence>
<dbReference type="PANTHER" id="PTHR46018">
    <property type="entry name" value="ZINC PHOSPHODIESTERASE ELAC PROTEIN 1"/>
    <property type="match status" value="1"/>
</dbReference>
<keyword evidence="2" id="KW-1185">Reference proteome</keyword>
<dbReference type="Proteomes" id="UP000248326">
    <property type="component" value="Unassembled WGS sequence"/>
</dbReference>
<gene>
    <name evidence="1" type="ORF">DES52_10113</name>
</gene>
<sequence length="324" mass="35773">MGLDVQVLGGPSSDNALFVRVNTGRATHRLLFDVGQGVLDGVARPEVTATDHLFFSHFHMDHVAGFDAFLRVNAARERPVHVWGPPRTSEFVHHRLRGVMWNLAPTSGGDWLVSDVDPPRVRAARFALPERFETRHDLGERLLDGPLVSHADFTVEVRLLDHRTPSAAYLVREAPRVNVDAHRLAAMNLAPGPWLARLKNGESGLHEGHDLAALRTALLTQTPGASVAYLTDLRLDDDAHAALTPWLSGVTTLVCESQYRHDDADLAALNHHVTSVQAARLARDADVRELVLFHVSDRYDGAERAALLQEARAIFPATRFPDGW</sequence>